<dbReference type="InterPro" id="IPR027005">
    <property type="entry name" value="PMT-like"/>
</dbReference>
<feature type="domain" description="MIR" evidence="17">
    <location>
        <begin position="519"/>
        <end position="575"/>
    </location>
</feature>
<evidence type="ECO:0000256" key="1">
    <source>
        <dbReference type="ARBA" id="ARBA00004477"/>
    </source>
</evidence>
<feature type="region of interest" description="Disordered" evidence="16">
    <location>
        <begin position="36"/>
        <end position="55"/>
    </location>
</feature>
<comment type="catalytic activity">
    <reaction evidence="14 15">
        <text>a di-trans,poly-cis-dolichyl beta-D-mannosyl phosphate + L-seryl-[protein] = 3-O-(alpha-D-mannosyl)-L-seryl-[protein] + a di-trans,poly-cis-dolichyl phosphate + H(+)</text>
        <dbReference type="Rhea" id="RHEA:17377"/>
        <dbReference type="Rhea" id="RHEA-COMP:9863"/>
        <dbReference type="Rhea" id="RHEA-COMP:13546"/>
        <dbReference type="Rhea" id="RHEA-COMP:19498"/>
        <dbReference type="Rhea" id="RHEA-COMP:19501"/>
        <dbReference type="ChEBI" id="CHEBI:15378"/>
        <dbReference type="ChEBI" id="CHEBI:29999"/>
        <dbReference type="ChEBI" id="CHEBI:57683"/>
        <dbReference type="ChEBI" id="CHEBI:58211"/>
        <dbReference type="ChEBI" id="CHEBI:137321"/>
        <dbReference type="EC" id="2.4.1.109"/>
    </reaction>
</comment>
<evidence type="ECO:0000256" key="13">
    <source>
        <dbReference type="ARBA" id="ARBA00045085"/>
    </source>
</evidence>
<dbReference type="InterPro" id="IPR036300">
    <property type="entry name" value="MIR_dom_sf"/>
</dbReference>
<dbReference type="SMART" id="SM00472">
    <property type="entry name" value="MIR"/>
    <property type="match status" value="3"/>
</dbReference>
<dbReference type="Gene3D" id="2.80.10.50">
    <property type="match status" value="1"/>
</dbReference>
<dbReference type="EC" id="2.4.1.109" evidence="4 15"/>
<evidence type="ECO:0000256" key="16">
    <source>
        <dbReference type="SAM" id="MobiDB-lite"/>
    </source>
</evidence>
<dbReference type="InterPro" id="IPR032421">
    <property type="entry name" value="PMT_4TMC"/>
</dbReference>
<evidence type="ECO:0000313" key="19">
    <source>
        <dbReference type="Proteomes" id="UP000245783"/>
    </source>
</evidence>
<evidence type="ECO:0000256" key="9">
    <source>
        <dbReference type="ARBA" id="ARBA00022824"/>
    </source>
</evidence>
<dbReference type="PANTHER" id="PTHR10050:SF50">
    <property type="entry name" value="DOLICHYL-PHOSPHATE-MANNOSE--PROTEIN MANNOSYLTRANSFERASE 1-RELATED"/>
    <property type="match status" value="1"/>
</dbReference>
<protein>
    <recommendedName>
        <fullName evidence="4 15">Dolichyl-phosphate-mannose--protein mannosyltransferase</fullName>
        <ecNumber evidence="4 15">2.4.1.109</ecNumber>
    </recommendedName>
</protein>
<keyword evidence="10 15" id="KW-1133">Transmembrane helix</keyword>
<dbReference type="UniPathway" id="UPA00378"/>
<evidence type="ECO:0000259" key="17">
    <source>
        <dbReference type="PROSITE" id="PS50919"/>
    </source>
</evidence>
<dbReference type="InParanoid" id="A0A316VSK2"/>
<feature type="transmembrane region" description="Helical" evidence="15">
    <location>
        <begin position="132"/>
        <end position="150"/>
    </location>
</feature>
<feature type="domain" description="MIR" evidence="17">
    <location>
        <begin position="449"/>
        <end position="509"/>
    </location>
</feature>
<keyword evidence="9 15" id="KW-0256">Endoplasmic reticulum</keyword>
<evidence type="ECO:0000256" key="6">
    <source>
        <dbReference type="ARBA" id="ARBA00022679"/>
    </source>
</evidence>
<evidence type="ECO:0000256" key="7">
    <source>
        <dbReference type="ARBA" id="ARBA00022692"/>
    </source>
</evidence>
<reference evidence="18 19" key="1">
    <citation type="journal article" date="2018" name="Mol. Biol. Evol.">
        <title>Broad Genomic Sampling Reveals a Smut Pathogenic Ancestry of the Fungal Clade Ustilaginomycotina.</title>
        <authorList>
            <person name="Kijpornyongpan T."/>
            <person name="Mondo S.J."/>
            <person name="Barry K."/>
            <person name="Sandor L."/>
            <person name="Lee J."/>
            <person name="Lipzen A."/>
            <person name="Pangilinan J."/>
            <person name="LaButti K."/>
            <person name="Hainaut M."/>
            <person name="Henrissat B."/>
            <person name="Grigoriev I.V."/>
            <person name="Spatafora J.W."/>
            <person name="Aime M.C."/>
        </authorList>
    </citation>
    <scope>NUCLEOTIDE SEQUENCE [LARGE SCALE GENOMIC DNA]</scope>
    <source>
        <strain evidence="18 19">MCA 4658</strain>
    </source>
</reference>
<evidence type="ECO:0000256" key="2">
    <source>
        <dbReference type="ARBA" id="ARBA00004922"/>
    </source>
</evidence>
<dbReference type="PANTHER" id="PTHR10050">
    <property type="entry name" value="DOLICHYL-PHOSPHATE-MANNOSE--PROTEIN MANNOSYLTRANSFERASE"/>
    <property type="match status" value="1"/>
</dbReference>
<evidence type="ECO:0000256" key="10">
    <source>
        <dbReference type="ARBA" id="ARBA00022989"/>
    </source>
</evidence>
<comment type="function">
    <text evidence="15">Transfers mannose from Dol-P-mannose to Ser or Thr residues on proteins.</text>
</comment>
<feature type="transmembrane region" description="Helical" evidence="15">
    <location>
        <begin position="197"/>
        <end position="215"/>
    </location>
</feature>
<dbReference type="FunCoup" id="A0A316VSK2">
    <property type="interactions" value="117"/>
</dbReference>
<evidence type="ECO:0000256" key="8">
    <source>
        <dbReference type="ARBA" id="ARBA00022737"/>
    </source>
</evidence>
<keyword evidence="6 15" id="KW-0808">Transferase</keyword>
<evidence type="ECO:0000256" key="11">
    <source>
        <dbReference type="ARBA" id="ARBA00023136"/>
    </source>
</evidence>
<evidence type="ECO:0000256" key="15">
    <source>
        <dbReference type="RuleBase" id="RU367007"/>
    </source>
</evidence>
<dbReference type="EMBL" id="KZ819412">
    <property type="protein sequence ID" value="PWN40619.1"/>
    <property type="molecule type" value="Genomic_DNA"/>
</dbReference>
<dbReference type="RefSeq" id="XP_025367779.1">
    <property type="nucleotide sequence ID" value="XM_025511003.1"/>
</dbReference>
<evidence type="ECO:0000256" key="12">
    <source>
        <dbReference type="ARBA" id="ARBA00023180"/>
    </source>
</evidence>
<comment type="pathway">
    <text evidence="2 15">Protein modification; protein glycosylation.</text>
</comment>
<comment type="similarity">
    <text evidence="3 15">Belongs to the glycosyltransferase 39 family.</text>
</comment>
<feature type="transmembrane region" description="Helical" evidence="15">
    <location>
        <begin position="761"/>
        <end position="783"/>
    </location>
</feature>
<feature type="transmembrane region" description="Helical" evidence="15">
    <location>
        <begin position="663"/>
        <end position="686"/>
    </location>
</feature>
<feature type="transmembrane region" description="Helical" evidence="15">
    <location>
        <begin position="74"/>
        <end position="94"/>
    </location>
</feature>
<dbReference type="OrthoDB" id="292747at2759"/>
<feature type="transmembrane region" description="Helical" evidence="15">
    <location>
        <begin position="731"/>
        <end position="749"/>
    </location>
</feature>
<feature type="transmembrane region" description="Helical" evidence="15">
    <location>
        <begin position="170"/>
        <end position="190"/>
    </location>
</feature>
<dbReference type="AlphaFoldDB" id="A0A316VSK2"/>
<evidence type="ECO:0000313" key="18">
    <source>
        <dbReference type="EMBL" id="PWN40619.1"/>
    </source>
</evidence>
<evidence type="ECO:0000256" key="5">
    <source>
        <dbReference type="ARBA" id="ARBA00022676"/>
    </source>
</evidence>
<comment type="catalytic activity">
    <reaction evidence="13 15">
        <text>a di-trans,poly-cis-dolichyl beta-D-mannosyl phosphate + L-threonyl-[protein] = 3-O-(alpha-D-mannosyl)-L-threonyl-[protein] + a di-trans,poly-cis-dolichyl phosphate + H(+)</text>
        <dbReference type="Rhea" id="RHEA:53396"/>
        <dbReference type="Rhea" id="RHEA-COMP:11060"/>
        <dbReference type="Rhea" id="RHEA-COMP:13547"/>
        <dbReference type="Rhea" id="RHEA-COMP:19498"/>
        <dbReference type="Rhea" id="RHEA-COMP:19501"/>
        <dbReference type="ChEBI" id="CHEBI:15378"/>
        <dbReference type="ChEBI" id="CHEBI:30013"/>
        <dbReference type="ChEBI" id="CHEBI:57683"/>
        <dbReference type="ChEBI" id="CHEBI:58211"/>
        <dbReference type="ChEBI" id="CHEBI:137323"/>
        <dbReference type="EC" id="2.4.1.109"/>
    </reaction>
</comment>
<evidence type="ECO:0000256" key="4">
    <source>
        <dbReference type="ARBA" id="ARBA00012839"/>
    </source>
</evidence>
<proteinExistence type="inferred from homology"/>
<dbReference type="SUPFAM" id="SSF82109">
    <property type="entry name" value="MIR domain"/>
    <property type="match status" value="1"/>
</dbReference>
<dbReference type="PROSITE" id="PS50919">
    <property type="entry name" value="MIR"/>
    <property type="match status" value="3"/>
</dbReference>
<feature type="transmembrane region" description="Helical" evidence="15">
    <location>
        <begin position="315"/>
        <end position="335"/>
    </location>
</feature>
<feature type="transmembrane region" description="Helical" evidence="15">
    <location>
        <begin position="221"/>
        <end position="243"/>
    </location>
</feature>
<keyword evidence="7 15" id="KW-0812">Transmembrane</keyword>
<feature type="domain" description="MIR" evidence="17">
    <location>
        <begin position="362"/>
        <end position="416"/>
    </location>
</feature>
<keyword evidence="5 15" id="KW-0328">Glycosyltransferase</keyword>
<accession>A0A316VSK2</accession>
<name>A0A316VSK2_9BASI</name>
<dbReference type="Proteomes" id="UP000245783">
    <property type="component" value="Unassembled WGS sequence"/>
</dbReference>
<feature type="transmembrane region" description="Helical" evidence="15">
    <location>
        <begin position="698"/>
        <end position="719"/>
    </location>
</feature>
<dbReference type="Pfam" id="PF16192">
    <property type="entry name" value="PMT_4TMC"/>
    <property type="match status" value="1"/>
</dbReference>
<dbReference type="GeneID" id="37032873"/>
<dbReference type="Pfam" id="PF02366">
    <property type="entry name" value="PMT"/>
    <property type="match status" value="1"/>
</dbReference>
<dbReference type="GO" id="GO:0004169">
    <property type="term" value="F:dolichyl-phosphate-mannose-protein mannosyltransferase activity"/>
    <property type="evidence" value="ECO:0007669"/>
    <property type="project" value="UniProtKB-UniRule"/>
</dbReference>
<dbReference type="GO" id="GO:0005789">
    <property type="term" value="C:endoplasmic reticulum membrane"/>
    <property type="evidence" value="ECO:0007669"/>
    <property type="project" value="UniProtKB-SubCell"/>
</dbReference>
<sequence>MASLGPTALSMRSRGVANANGNLVASNDGSYASSYDSVHDKAASRPPQRAASLADKRLGGASSHADAHALDASLALPSTEVLLVAGVTFIALVVRTWHLSAPSSVVFDEVHFGGFATKYINQRFFMDVHPPLGKLLFAFVAWLAGFRGDFDFKEIGKEYLIGEDHRPVPYVAMRLLPALMGVALAPLSYLTLRALSLRGTSALVGAMLVTFDNALTTQSRLILLDSPLLFFTAITTFCWVSFCIEDKRRTFGREWWVWLTFTGAGLGAVASVKWVGLFTIATIGLNTIFQLWAHLGDVRQPMSRVGQHFAARAALLIFLPFLFYLFTFSIHLAVLNRSGEGDAFMSSGFQHTLRGHSMPDTYADVALGSTVSIRHKNTQGGYLHSHLHNYPGGSGQQQITLYPHRDENNEWYIVGAPGPDDPPPPVDADGVPLSVDGPHDIERYKTGQIEFLKHGMEVRLIHRKSDKRLHSHDSNRPPITESDYQNEVTGYGFPGFLGDANDNWHVEIESHEPSDPRSRRRVRALRSTIRFRHTLTGCYLFSHKIPLPDWGFGQQEVTCNKNPQMSNSLWFIETNTHPRIEDGGLSPETAQERRRLGIDLVNYLAPSFWARFKELQRVMWETNAGLTERHAYDSRPSTWPTLRRGINFWAKDHRQIYLIGNPLVWYGALVAILVYLGARAVLMLRAKRGKRDFNDSAIVYYDQVCGFLFTGWAMHYLPFWLMSRQLFIHHYLPALYFSILLVAAVFDVLTSSLRPRFRLQVAAVFIALTIFVFSVYAPITYAGEWTGRACERSRLQKTWDFNCREFPDSVSKYADFGPAVHTVPPTHAEAINITGTQSLIDAGPQAGYHAFEQAPPKALSSGSGLSGSLAPSVGEPIEAAKVVDAVPPEPAAAVPQGTESAVADDSKAALEASIKAADAALKVEGLDQEGVEAIVLEGTAAVKANAPVEAAPASVSEAAKPDVNAPGEMGDPVDIAKEEGV</sequence>
<comment type="subcellular location">
    <subcellularLocation>
        <location evidence="1 15">Endoplasmic reticulum membrane</location>
        <topology evidence="1 15">Multi-pass membrane protein</topology>
    </subcellularLocation>
</comment>
<keyword evidence="8" id="KW-0677">Repeat</keyword>
<organism evidence="18 19">
    <name type="scientific">Ceraceosorus guamensis</name>
    <dbReference type="NCBI Taxonomy" id="1522189"/>
    <lineage>
        <taxon>Eukaryota</taxon>
        <taxon>Fungi</taxon>
        <taxon>Dikarya</taxon>
        <taxon>Basidiomycota</taxon>
        <taxon>Ustilaginomycotina</taxon>
        <taxon>Exobasidiomycetes</taxon>
        <taxon>Ceraceosorales</taxon>
        <taxon>Ceraceosoraceae</taxon>
        <taxon>Ceraceosorus</taxon>
    </lineage>
</organism>
<evidence type="ECO:0000256" key="3">
    <source>
        <dbReference type="ARBA" id="ARBA00007222"/>
    </source>
</evidence>
<dbReference type="Pfam" id="PF02815">
    <property type="entry name" value="MIR"/>
    <property type="match status" value="1"/>
</dbReference>
<dbReference type="InterPro" id="IPR003342">
    <property type="entry name" value="ArnT-like_N"/>
</dbReference>
<keyword evidence="11 15" id="KW-0472">Membrane</keyword>
<feature type="region of interest" description="Disordered" evidence="16">
    <location>
        <begin position="953"/>
        <end position="981"/>
    </location>
</feature>
<feature type="transmembrane region" description="Helical" evidence="15">
    <location>
        <begin position="278"/>
        <end position="295"/>
    </location>
</feature>
<keyword evidence="19" id="KW-1185">Reference proteome</keyword>
<gene>
    <name evidence="18" type="ORF">IE81DRAFT_216008</name>
</gene>
<feature type="transmembrane region" description="Helical" evidence="15">
    <location>
        <begin position="255"/>
        <end position="272"/>
    </location>
</feature>
<dbReference type="InterPro" id="IPR016093">
    <property type="entry name" value="MIR_motif"/>
</dbReference>
<evidence type="ECO:0000256" key="14">
    <source>
        <dbReference type="ARBA" id="ARBA00045102"/>
    </source>
</evidence>
<keyword evidence="12" id="KW-0325">Glycoprotein</keyword>
<dbReference type="STRING" id="1522189.A0A316VSK2"/>